<evidence type="ECO:0000313" key="1">
    <source>
        <dbReference type="EMBL" id="KAI7954950.1"/>
    </source>
</evidence>
<accession>A0ACC0EKM5</accession>
<organism evidence="1 2">
    <name type="scientific">Puccinia striiformis f. sp. tritici</name>
    <dbReference type="NCBI Taxonomy" id="168172"/>
    <lineage>
        <taxon>Eukaryota</taxon>
        <taxon>Fungi</taxon>
        <taxon>Dikarya</taxon>
        <taxon>Basidiomycota</taxon>
        <taxon>Pucciniomycotina</taxon>
        <taxon>Pucciniomycetes</taxon>
        <taxon>Pucciniales</taxon>
        <taxon>Pucciniaceae</taxon>
        <taxon>Puccinia</taxon>
    </lineage>
</organism>
<proteinExistence type="predicted"/>
<evidence type="ECO:0000313" key="2">
    <source>
        <dbReference type="Proteomes" id="UP001060170"/>
    </source>
</evidence>
<protein>
    <submittedName>
        <fullName evidence="1">Uncharacterized protein</fullName>
    </submittedName>
</protein>
<comment type="caution">
    <text evidence="1">The sequence shown here is derived from an EMBL/GenBank/DDBJ whole genome shotgun (WGS) entry which is preliminary data.</text>
</comment>
<sequence>MLYGQFTHNHPLVDTTYQ</sequence>
<reference evidence="2" key="2">
    <citation type="journal article" date="2018" name="Mol. Plant Microbe Interact.">
        <title>Genome sequence resources for the wheat stripe rust pathogen (Puccinia striiformis f. sp. tritici) and the barley stripe rust pathogen (Puccinia striiformis f. sp. hordei).</title>
        <authorList>
            <person name="Xia C."/>
            <person name="Wang M."/>
            <person name="Yin C."/>
            <person name="Cornejo O.E."/>
            <person name="Hulbert S.H."/>
            <person name="Chen X."/>
        </authorList>
    </citation>
    <scope>NUCLEOTIDE SEQUENCE [LARGE SCALE GENOMIC DNA]</scope>
    <source>
        <strain evidence="2">93-210</strain>
    </source>
</reference>
<dbReference type="EMBL" id="CM045869">
    <property type="protein sequence ID" value="KAI7954950.1"/>
    <property type="molecule type" value="Genomic_DNA"/>
</dbReference>
<name>A0ACC0EKM5_9BASI</name>
<gene>
    <name evidence="1" type="ORF">MJO28_005350</name>
</gene>
<reference evidence="1 2" key="3">
    <citation type="journal article" date="2022" name="Microbiol. Spectr.">
        <title>Folding features and dynamics of 3D genome architecture in plant fungal pathogens.</title>
        <authorList>
            <person name="Xia C."/>
        </authorList>
    </citation>
    <scope>NUCLEOTIDE SEQUENCE [LARGE SCALE GENOMIC DNA]</scope>
    <source>
        <strain evidence="1 2">93-210</strain>
    </source>
</reference>
<dbReference type="Proteomes" id="UP001060170">
    <property type="component" value="Chromosome 5"/>
</dbReference>
<keyword evidence="2" id="KW-1185">Reference proteome</keyword>
<reference evidence="2" key="1">
    <citation type="journal article" date="2018" name="BMC Genomics">
        <title>Genomic insights into host adaptation between the wheat stripe rust pathogen (Puccinia striiformis f. sp. tritici) and the barley stripe rust pathogen (Puccinia striiformis f. sp. hordei).</title>
        <authorList>
            <person name="Xia C."/>
            <person name="Wang M."/>
            <person name="Yin C."/>
            <person name="Cornejo O.E."/>
            <person name="Hulbert S.H."/>
            <person name="Chen X."/>
        </authorList>
    </citation>
    <scope>NUCLEOTIDE SEQUENCE [LARGE SCALE GENOMIC DNA]</scope>
    <source>
        <strain evidence="2">93-210</strain>
    </source>
</reference>